<proteinExistence type="predicted"/>
<feature type="transmembrane region" description="Helical" evidence="6">
    <location>
        <begin position="34"/>
        <end position="52"/>
    </location>
</feature>
<evidence type="ECO:0000256" key="4">
    <source>
        <dbReference type="ARBA" id="ARBA00022989"/>
    </source>
</evidence>
<dbReference type="PANTHER" id="PTHR42718">
    <property type="entry name" value="MAJOR FACILITATOR SUPERFAMILY MULTIDRUG TRANSPORTER MFSC"/>
    <property type="match status" value="1"/>
</dbReference>
<feature type="transmembrane region" description="Helical" evidence="6">
    <location>
        <begin position="88"/>
        <end position="109"/>
    </location>
</feature>
<feature type="transmembrane region" description="Helical" evidence="6">
    <location>
        <begin position="339"/>
        <end position="359"/>
    </location>
</feature>
<dbReference type="Proteomes" id="UP001501285">
    <property type="component" value="Unassembled WGS sequence"/>
</dbReference>
<dbReference type="SUPFAM" id="SSF103473">
    <property type="entry name" value="MFS general substrate transporter"/>
    <property type="match status" value="1"/>
</dbReference>
<comment type="subcellular location">
    <subcellularLocation>
        <location evidence="1">Cell membrane</location>
        <topology evidence="1">Multi-pass membrane protein</topology>
    </subcellularLocation>
</comment>
<feature type="transmembrane region" description="Helical" evidence="6">
    <location>
        <begin position="371"/>
        <end position="388"/>
    </location>
</feature>
<protein>
    <recommendedName>
        <fullName evidence="7">Major facilitator superfamily (MFS) profile domain-containing protein</fullName>
    </recommendedName>
</protein>
<gene>
    <name evidence="8" type="ORF">GCM10009740_01190</name>
</gene>
<dbReference type="Gene3D" id="3.40.50.850">
    <property type="entry name" value="Isochorismatase-like"/>
    <property type="match status" value="1"/>
</dbReference>
<evidence type="ECO:0000256" key="3">
    <source>
        <dbReference type="ARBA" id="ARBA00022692"/>
    </source>
</evidence>
<dbReference type="Pfam" id="PF00857">
    <property type="entry name" value="Isochorismatase"/>
    <property type="match status" value="1"/>
</dbReference>
<evidence type="ECO:0000256" key="1">
    <source>
        <dbReference type="ARBA" id="ARBA00004651"/>
    </source>
</evidence>
<reference evidence="8 9" key="1">
    <citation type="journal article" date="2019" name="Int. J. Syst. Evol. Microbiol.">
        <title>The Global Catalogue of Microorganisms (GCM) 10K type strain sequencing project: providing services to taxonomists for standard genome sequencing and annotation.</title>
        <authorList>
            <consortium name="The Broad Institute Genomics Platform"/>
            <consortium name="The Broad Institute Genome Sequencing Center for Infectious Disease"/>
            <person name="Wu L."/>
            <person name="Ma J."/>
        </authorList>
    </citation>
    <scope>NUCLEOTIDE SEQUENCE [LARGE SCALE GENOMIC DNA]</scope>
    <source>
        <strain evidence="8 9">JCM 14283</strain>
    </source>
</reference>
<feature type="transmembrane region" description="Helical" evidence="6">
    <location>
        <begin position="246"/>
        <end position="264"/>
    </location>
</feature>
<keyword evidence="4 6" id="KW-1133">Transmembrane helix</keyword>
<keyword evidence="2" id="KW-0813">Transport</keyword>
<evidence type="ECO:0000256" key="5">
    <source>
        <dbReference type="ARBA" id="ARBA00023136"/>
    </source>
</evidence>
<organism evidence="8 9">
    <name type="scientific">Terrabacter terrae</name>
    <dbReference type="NCBI Taxonomy" id="318434"/>
    <lineage>
        <taxon>Bacteria</taxon>
        <taxon>Bacillati</taxon>
        <taxon>Actinomycetota</taxon>
        <taxon>Actinomycetes</taxon>
        <taxon>Micrococcales</taxon>
        <taxon>Intrasporangiaceae</taxon>
        <taxon>Terrabacter</taxon>
    </lineage>
</organism>
<feature type="transmembrane region" description="Helical" evidence="6">
    <location>
        <begin position="64"/>
        <end position="82"/>
    </location>
</feature>
<dbReference type="Pfam" id="PF07690">
    <property type="entry name" value="MFS_1"/>
    <property type="match status" value="1"/>
</dbReference>
<keyword evidence="9" id="KW-1185">Reference proteome</keyword>
<evidence type="ECO:0000313" key="9">
    <source>
        <dbReference type="Proteomes" id="UP001501285"/>
    </source>
</evidence>
<dbReference type="EMBL" id="BAAANB010000001">
    <property type="protein sequence ID" value="GAA2017479.1"/>
    <property type="molecule type" value="Genomic_DNA"/>
</dbReference>
<dbReference type="PANTHER" id="PTHR42718:SF9">
    <property type="entry name" value="MAJOR FACILITATOR SUPERFAMILY MULTIDRUG TRANSPORTER MFSC"/>
    <property type="match status" value="1"/>
</dbReference>
<feature type="transmembrane region" description="Helical" evidence="6">
    <location>
        <begin position="276"/>
        <end position="293"/>
    </location>
</feature>
<accession>A0ABN2TQD3</accession>
<name>A0ABN2TQD3_9MICO</name>
<comment type="caution">
    <text evidence="8">The sequence shown here is derived from an EMBL/GenBank/DDBJ whole genome shotgun (WGS) entry which is preliminary data.</text>
</comment>
<feature type="domain" description="Major facilitator superfamily (MFS) profile" evidence="7">
    <location>
        <begin position="1"/>
        <end position="390"/>
    </location>
</feature>
<keyword evidence="3 6" id="KW-0812">Transmembrane</keyword>
<dbReference type="InterPro" id="IPR011701">
    <property type="entry name" value="MFS"/>
</dbReference>
<dbReference type="CDD" id="cd00431">
    <property type="entry name" value="cysteine_hydrolases"/>
    <property type="match status" value="1"/>
</dbReference>
<feature type="transmembrane region" description="Helical" evidence="6">
    <location>
        <begin position="216"/>
        <end position="234"/>
    </location>
</feature>
<dbReference type="PROSITE" id="PS50850">
    <property type="entry name" value="MFS"/>
    <property type="match status" value="1"/>
</dbReference>
<dbReference type="Gene3D" id="1.20.1250.20">
    <property type="entry name" value="MFS general substrate transporter like domains"/>
    <property type="match status" value="1"/>
</dbReference>
<evidence type="ECO:0000313" key="8">
    <source>
        <dbReference type="EMBL" id="GAA2017479.1"/>
    </source>
</evidence>
<dbReference type="InterPro" id="IPR000868">
    <property type="entry name" value="Isochorismatase-like_dom"/>
</dbReference>
<sequence>MVLGSVLNPVNSSIIAVSLVPIGRDLGAAPAETAWLISSLYIATAIGQPVVGRLVDRFGPRPPYLVGTAMVGLAGVLGMLAPGLGWLVVARVVLGIGTCAGYPASMHLIRREAERTGRDSPNGILTTLAVANQTVAVVGPTLGGLLIGAGGWRATFAVNIPLSLACLVLGSSFLPRGTGTPGGPERTKEAPPSGARSGVLGVLGVMRGNRPLVLTYLRMLLTAVVSYSVLYGFTQWLEEGRGLQPSQAGLLLLPMFATAIVVSTLTGRHTAVRGKLVVGGLLQVVAAVLMLLLGGHSAIWWLVVIVLLLGVPQGLLNLANQNAVYHQADRERLGASAGLLRTFMYLGAIIASSATGHFLGASADSDGLHEIAAFAALAAALMLVVTVVDRSLGAIGRPGPPPVPTADETEEEGVCVPLSTLDEVPALVVIDLQKGILATPAAHDLGEVVQRSADLAAAFRARGLPVVLVNVTGGAPGRTDAQQSGAPRPTFGADFAELVAELDVQPEDELVTKQTWGAFTGTSLESFLRGRGVTQVVLTGVATSAGVESTARFAHELGFNVVLVGDAMTDRSAAAHDHSLAHVFPRIGEVTRAAELLAALPEPARP</sequence>
<feature type="transmembrane region" description="Helical" evidence="6">
    <location>
        <begin position="299"/>
        <end position="318"/>
    </location>
</feature>
<dbReference type="InterPro" id="IPR036259">
    <property type="entry name" value="MFS_trans_sf"/>
</dbReference>
<dbReference type="RefSeq" id="WP_343985944.1">
    <property type="nucleotide sequence ID" value="NZ_BAAANB010000001.1"/>
</dbReference>
<keyword evidence="5 6" id="KW-0472">Membrane</keyword>
<dbReference type="SUPFAM" id="SSF52499">
    <property type="entry name" value="Isochorismatase-like hydrolases"/>
    <property type="match status" value="1"/>
</dbReference>
<evidence type="ECO:0000256" key="2">
    <source>
        <dbReference type="ARBA" id="ARBA00022448"/>
    </source>
</evidence>
<dbReference type="CDD" id="cd17321">
    <property type="entry name" value="MFS_MMR_MDR_like"/>
    <property type="match status" value="1"/>
</dbReference>
<evidence type="ECO:0000256" key="6">
    <source>
        <dbReference type="SAM" id="Phobius"/>
    </source>
</evidence>
<evidence type="ECO:0000259" key="7">
    <source>
        <dbReference type="PROSITE" id="PS50850"/>
    </source>
</evidence>
<dbReference type="InterPro" id="IPR036380">
    <property type="entry name" value="Isochorismatase-like_sf"/>
</dbReference>
<dbReference type="InterPro" id="IPR020846">
    <property type="entry name" value="MFS_dom"/>
</dbReference>